<dbReference type="SUPFAM" id="SSF50370">
    <property type="entry name" value="Ricin B-like lectins"/>
    <property type="match status" value="1"/>
</dbReference>
<feature type="compositionally biased region" description="Pro residues" evidence="1">
    <location>
        <begin position="138"/>
        <end position="156"/>
    </location>
</feature>
<dbReference type="RefSeq" id="WP_399645075.1">
    <property type="nucleotide sequence ID" value="NZ_JBITYG010000002.1"/>
</dbReference>
<reference evidence="4 5" key="1">
    <citation type="submission" date="2024-10" db="EMBL/GenBank/DDBJ databases">
        <title>The Natural Products Discovery Center: Release of the First 8490 Sequenced Strains for Exploring Actinobacteria Biosynthetic Diversity.</title>
        <authorList>
            <person name="Kalkreuter E."/>
            <person name="Kautsar S.A."/>
            <person name="Yang D."/>
            <person name="Bader C.D."/>
            <person name="Teijaro C.N."/>
            <person name="Fluegel L."/>
            <person name="Davis C.M."/>
            <person name="Simpson J.R."/>
            <person name="Lauterbach L."/>
            <person name="Steele A.D."/>
            <person name="Gui C."/>
            <person name="Meng S."/>
            <person name="Li G."/>
            <person name="Viehrig K."/>
            <person name="Ye F."/>
            <person name="Su P."/>
            <person name="Kiefer A.F."/>
            <person name="Nichols A."/>
            <person name="Cepeda A.J."/>
            <person name="Yan W."/>
            <person name="Fan B."/>
            <person name="Jiang Y."/>
            <person name="Adhikari A."/>
            <person name="Zheng C.-J."/>
            <person name="Schuster L."/>
            <person name="Cowan T.M."/>
            <person name="Smanski M.J."/>
            <person name="Chevrette M.G."/>
            <person name="De Carvalho L.P.S."/>
            <person name="Shen B."/>
        </authorList>
    </citation>
    <scope>NUCLEOTIDE SEQUENCE [LARGE SCALE GENOMIC DNA]</scope>
    <source>
        <strain evidence="4 5">NPDC053399</strain>
    </source>
</reference>
<feature type="compositionally biased region" description="Low complexity" evidence="1">
    <location>
        <begin position="98"/>
        <end position="123"/>
    </location>
</feature>
<evidence type="ECO:0000259" key="3">
    <source>
        <dbReference type="SMART" id="SM00458"/>
    </source>
</evidence>
<keyword evidence="2" id="KW-0812">Transmembrane</keyword>
<sequence length="285" mass="29275">MSSLPPKQSSERPASSEPRFSDTFARRPTVPRRGLLPGRRVWATTVAVAAVVGIAALTVPLISHIDLTMETAAADHPVVAASSKGTPTTPAATPPQPSSATQPRSQATVQQPAVPNGPGSVVAPPAPPAGQPQSRPRTNPPVAVPPKAPAPKPKPTVAPGSTVVGTGSGRCITVPGGKGTDGLALQIGTCTGANSQRWDFQSDGTVRSMGYCMDVAWGSHDDGALIQLARCSGNPAQRFILSGAGDLVNPQADKCVDVANNATASGSKVQLWTCKGTPNQKWRLR</sequence>
<dbReference type="Pfam" id="PF00652">
    <property type="entry name" value="Ricin_B_lectin"/>
    <property type="match status" value="1"/>
</dbReference>
<comment type="caution">
    <text evidence="4">The sequence shown here is derived from an EMBL/GenBank/DDBJ whole genome shotgun (WGS) entry which is preliminary data.</text>
</comment>
<evidence type="ECO:0000313" key="4">
    <source>
        <dbReference type="EMBL" id="MFI9100153.1"/>
    </source>
</evidence>
<keyword evidence="5" id="KW-1185">Reference proteome</keyword>
<protein>
    <submittedName>
        <fullName evidence="4">Ricin-type beta-trefoil lectin domain protein</fullName>
    </submittedName>
</protein>
<evidence type="ECO:0000256" key="1">
    <source>
        <dbReference type="SAM" id="MobiDB-lite"/>
    </source>
</evidence>
<gene>
    <name evidence="4" type="ORF">ACIGXA_06490</name>
</gene>
<feature type="transmembrane region" description="Helical" evidence="2">
    <location>
        <begin position="41"/>
        <end position="62"/>
    </location>
</feature>
<dbReference type="PROSITE" id="PS50231">
    <property type="entry name" value="RICIN_B_LECTIN"/>
    <property type="match status" value="1"/>
</dbReference>
<feature type="region of interest" description="Disordered" evidence="1">
    <location>
        <begin position="80"/>
        <end position="162"/>
    </location>
</feature>
<dbReference type="InterPro" id="IPR035992">
    <property type="entry name" value="Ricin_B-like_lectins"/>
</dbReference>
<feature type="compositionally biased region" description="Polar residues" evidence="1">
    <location>
        <begin position="1"/>
        <end position="13"/>
    </location>
</feature>
<feature type="compositionally biased region" description="Low complexity" evidence="1">
    <location>
        <begin position="80"/>
        <end position="91"/>
    </location>
</feature>
<dbReference type="EMBL" id="JBITYG010000002">
    <property type="protein sequence ID" value="MFI9100153.1"/>
    <property type="molecule type" value="Genomic_DNA"/>
</dbReference>
<keyword evidence="2" id="KW-1133">Transmembrane helix</keyword>
<organism evidence="4 5">
    <name type="scientific">Streptomyces fildesensis</name>
    <dbReference type="NCBI Taxonomy" id="375757"/>
    <lineage>
        <taxon>Bacteria</taxon>
        <taxon>Bacillati</taxon>
        <taxon>Actinomycetota</taxon>
        <taxon>Actinomycetes</taxon>
        <taxon>Kitasatosporales</taxon>
        <taxon>Streptomycetaceae</taxon>
        <taxon>Streptomyces</taxon>
    </lineage>
</organism>
<keyword evidence="2" id="KW-0472">Membrane</keyword>
<dbReference type="Gene3D" id="2.80.10.50">
    <property type="match status" value="2"/>
</dbReference>
<feature type="domain" description="Ricin B lectin" evidence="3">
    <location>
        <begin position="161"/>
        <end position="285"/>
    </location>
</feature>
<dbReference type="Proteomes" id="UP001614394">
    <property type="component" value="Unassembled WGS sequence"/>
</dbReference>
<evidence type="ECO:0000256" key="2">
    <source>
        <dbReference type="SAM" id="Phobius"/>
    </source>
</evidence>
<dbReference type="SMART" id="SM00458">
    <property type="entry name" value="RICIN"/>
    <property type="match status" value="1"/>
</dbReference>
<dbReference type="InterPro" id="IPR000772">
    <property type="entry name" value="Ricin_B_lectin"/>
</dbReference>
<name>A0ABW8C155_9ACTN</name>
<proteinExistence type="predicted"/>
<feature type="region of interest" description="Disordered" evidence="1">
    <location>
        <begin position="1"/>
        <end position="32"/>
    </location>
</feature>
<evidence type="ECO:0000313" key="5">
    <source>
        <dbReference type="Proteomes" id="UP001614394"/>
    </source>
</evidence>
<accession>A0ABW8C155</accession>